<dbReference type="Proteomes" id="UP000033452">
    <property type="component" value="Unassembled WGS sequence"/>
</dbReference>
<accession>A0A0F4QEI0</accession>
<organism evidence="1 2">
    <name type="scientific">Pseudoalteromonas rubra</name>
    <dbReference type="NCBI Taxonomy" id="43658"/>
    <lineage>
        <taxon>Bacteria</taxon>
        <taxon>Pseudomonadati</taxon>
        <taxon>Pseudomonadota</taxon>
        <taxon>Gammaproteobacteria</taxon>
        <taxon>Alteromonadales</taxon>
        <taxon>Pseudoalteromonadaceae</taxon>
        <taxon>Pseudoalteromonas</taxon>
    </lineage>
</organism>
<protein>
    <submittedName>
        <fullName evidence="1">Uncharacterized protein</fullName>
    </submittedName>
</protein>
<dbReference type="EMBL" id="JXYA01000065">
    <property type="protein sequence ID" value="KJZ05659.1"/>
    <property type="molecule type" value="Genomic_DNA"/>
</dbReference>
<keyword evidence="2" id="KW-1185">Reference proteome</keyword>
<name>A0A0F4QEI0_9GAMM</name>
<evidence type="ECO:0000313" key="1">
    <source>
        <dbReference type="EMBL" id="KJZ05659.1"/>
    </source>
</evidence>
<sequence length="72" mass="7778">MVATQPEYLFVVLKYKNIQERLGFLVATNLTVAICSALSPYAPIHAHAPDSSVMIRAITIASNNFNVGITAT</sequence>
<reference evidence="1 2" key="1">
    <citation type="journal article" date="2015" name="BMC Genomics">
        <title>Genome mining reveals unlocked bioactive potential of marine Gram-negative bacteria.</title>
        <authorList>
            <person name="Machado H."/>
            <person name="Sonnenschein E.C."/>
            <person name="Melchiorsen J."/>
            <person name="Gram L."/>
        </authorList>
    </citation>
    <scope>NUCLEOTIDE SEQUENCE [LARGE SCALE GENOMIC DNA]</scope>
    <source>
        <strain evidence="1 2">S2471</strain>
    </source>
</reference>
<evidence type="ECO:0000313" key="2">
    <source>
        <dbReference type="Proteomes" id="UP000033452"/>
    </source>
</evidence>
<dbReference type="AlphaFoldDB" id="A0A0F4QEI0"/>
<gene>
    <name evidence="1" type="ORF">TW77_22370</name>
</gene>
<comment type="caution">
    <text evidence="1">The sequence shown here is derived from an EMBL/GenBank/DDBJ whole genome shotgun (WGS) entry which is preliminary data.</text>
</comment>
<proteinExistence type="predicted"/>